<dbReference type="Gene3D" id="1.10.10.410">
    <property type="match status" value="1"/>
</dbReference>
<name>A0A1E3G1Z6_9BACT</name>
<accession>A0A1E3G1Z6</accession>
<comment type="caution">
    <text evidence="1">The sequence shown here is derived from an EMBL/GenBank/DDBJ whole genome shotgun (WGS) entry which is preliminary data.</text>
</comment>
<dbReference type="GO" id="GO:0016740">
    <property type="term" value="F:transferase activity"/>
    <property type="evidence" value="ECO:0007669"/>
    <property type="project" value="UniProtKB-KW"/>
</dbReference>
<evidence type="ECO:0000313" key="2">
    <source>
        <dbReference type="Proteomes" id="UP000094570"/>
    </source>
</evidence>
<dbReference type="STRING" id="1008305.A4H02_06255"/>
<keyword evidence="2" id="KW-1185">Reference proteome</keyword>
<dbReference type="EMBL" id="LWAF01000008">
    <property type="protein sequence ID" value="ODN30286.1"/>
    <property type="molecule type" value="Genomic_DNA"/>
</dbReference>
<proteinExistence type="predicted"/>
<dbReference type="InterPro" id="IPR023168">
    <property type="entry name" value="GatB_Yqey_C_2"/>
</dbReference>
<dbReference type="SUPFAM" id="SSF89095">
    <property type="entry name" value="GatB/YqeY motif"/>
    <property type="match status" value="1"/>
</dbReference>
<dbReference type="PANTHER" id="PTHR28055">
    <property type="entry name" value="ALTERED INHERITANCE OF MITOCHONDRIA PROTEIN 41, MITOCHONDRIAL"/>
    <property type="match status" value="1"/>
</dbReference>
<keyword evidence="1" id="KW-0808">Transferase</keyword>
<dbReference type="OrthoDB" id="9794041at2"/>
<dbReference type="Pfam" id="PF09424">
    <property type="entry name" value="YqeY"/>
    <property type="match status" value="1"/>
</dbReference>
<reference evidence="2" key="1">
    <citation type="submission" date="2016-04" db="EMBL/GenBank/DDBJ databases">
        <title>The genome sequence project of a novel Fervidobacterium isolate from a hot spring in Thailand.</title>
        <authorList>
            <person name="Gonzalez J.M."/>
            <person name="Cuecas A."/>
            <person name="Kanoksilapatham W."/>
        </authorList>
    </citation>
    <scope>NUCLEOTIDE SEQUENCE [LARGE SCALE GENOMIC DNA]</scope>
    <source>
        <strain evidence="2">FC2004</strain>
    </source>
</reference>
<dbReference type="AlphaFoldDB" id="A0A1E3G1Z6"/>
<dbReference type="InterPro" id="IPR003789">
    <property type="entry name" value="Asn/Gln_tRNA_amidoTrase-B-like"/>
</dbReference>
<protein>
    <submittedName>
        <fullName evidence="1">Glutamyl-tRNA amidotransferase</fullName>
    </submittedName>
</protein>
<dbReference type="InterPro" id="IPR042184">
    <property type="entry name" value="YqeY/Aim41_N"/>
</dbReference>
<dbReference type="RefSeq" id="WP_069293310.1">
    <property type="nucleotide sequence ID" value="NZ_CP140110.1"/>
</dbReference>
<dbReference type="GO" id="GO:0016884">
    <property type="term" value="F:carbon-nitrogen ligase activity, with glutamine as amido-N-donor"/>
    <property type="evidence" value="ECO:0007669"/>
    <property type="project" value="InterPro"/>
</dbReference>
<evidence type="ECO:0000313" key="1">
    <source>
        <dbReference type="EMBL" id="ODN30286.1"/>
    </source>
</evidence>
<sequence>MALKERILNDLKEAMKSKDELRLKVLRAIKTAIGYFEVEGEKREATDEDVQKLILKEMKKRQEAIEEYRKAGREDLAANEEAELRILEEYAPKMMSKEEIEAVVKEIIAELNATQKDFGKVMKEAMGRLKGSADGKLVNEVVKELLSGR</sequence>
<dbReference type="Proteomes" id="UP000094570">
    <property type="component" value="Unassembled WGS sequence"/>
</dbReference>
<organism evidence="1 2">
    <name type="scientific">Fervidobacterium thailandense</name>
    <dbReference type="NCBI Taxonomy" id="1008305"/>
    <lineage>
        <taxon>Bacteria</taxon>
        <taxon>Thermotogati</taxon>
        <taxon>Thermotogota</taxon>
        <taxon>Thermotogae</taxon>
        <taxon>Thermotogales</taxon>
        <taxon>Fervidobacteriaceae</taxon>
        <taxon>Fervidobacterium</taxon>
    </lineage>
</organism>
<dbReference type="PANTHER" id="PTHR28055:SF1">
    <property type="entry name" value="ALTERED INHERITANCE OF MITOCHONDRIA PROTEIN 41, MITOCHONDRIAL"/>
    <property type="match status" value="1"/>
</dbReference>
<gene>
    <name evidence="1" type="ORF">A4H02_06255</name>
</gene>
<dbReference type="InterPro" id="IPR019004">
    <property type="entry name" value="YqeY/Aim41"/>
</dbReference>
<dbReference type="Gene3D" id="1.10.1510.10">
    <property type="entry name" value="Uncharacterised protein YqeY/AIM41 PF09424, N-terminal domain"/>
    <property type="match status" value="1"/>
</dbReference>